<evidence type="ECO:0000256" key="1">
    <source>
        <dbReference type="ARBA" id="ARBA00001526"/>
    </source>
</evidence>
<organism evidence="3 4">
    <name type="scientific">Pseudotabrizicola sediminis</name>
    <dbReference type="NCBI Taxonomy" id="2486418"/>
    <lineage>
        <taxon>Bacteria</taxon>
        <taxon>Pseudomonadati</taxon>
        <taxon>Pseudomonadota</taxon>
        <taxon>Alphaproteobacteria</taxon>
        <taxon>Rhodobacterales</taxon>
        <taxon>Paracoccaceae</taxon>
        <taxon>Pseudotabrizicola</taxon>
    </lineage>
</organism>
<dbReference type="Pfam" id="PF13354">
    <property type="entry name" value="Beta-lactamase2"/>
    <property type="match status" value="1"/>
</dbReference>
<dbReference type="PANTHER" id="PTHR35333">
    <property type="entry name" value="BETA-LACTAMASE"/>
    <property type="match status" value="1"/>
</dbReference>
<dbReference type="SUPFAM" id="SSF56601">
    <property type="entry name" value="beta-lactamase/transpeptidase-like"/>
    <property type="match status" value="1"/>
</dbReference>
<dbReference type="EMBL" id="RPEM01000002">
    <property type="protein sequence ID" value="TGD44549.1"/>
    <property type="molecule type" value="Genomic_DNA"/>
</dbReference>
<dbReference type="InterPro" id="IPR045155">
    <property type="entry name" value="Beta-lactam_cat"/>
</dbReference>
<reference evidence="3 4" key="1">
    <citation type="submission" date="2018-11" db="EMBL/GenBank/DDBJ databases">
        <title>Tabrizicola sp. isolated from sediment of alpine lake.</title>
        <authorList>
            <person name="Liu Z."/>
        </authorList>
    </citation>
    <scope>NUCLEOTIDE SEQUENCE [LARGE SCALE GENOMIC DNA]</scope>
    <source>
        <strain evidence="3 4">DRYC-M-16</strain>
    </source>
</reference>
<accession>A0ABY2KPH0</accession>
<evidence type="ECO:0000259" key="2">
    <source>
        <dbReference type="Pfam" id="PF13354"/>
    </source>
</evidence>
<name>A0ABY2KPH0_9RHOB</name>
<protein>
    <recommendedName>
        <fullName evidence="2">Beta-lactamase class A catalytic domain-containing protein</fullName>
    </recommendedName>
</protein>
<proteinExistence type="predicted"/>
<dbReference type="Proteomes" id="UP000297741">
    <property type="component" value="Unassembled WGS sequence"/>
</dbReference>
<comment type="caution">
    <text evidence="3">The sequence shown here is derived from an EMBL/GenBank/DDBJ whole genome shotgun (WGS) entry which is preliminary data.</text>
</comment>
<dbReference type="InterPro" id="IPR012338">
    <property type="entry name" value="Beta-lactam/transpept-like"/>
</dbReference>
<feature type="domain" description="Beta-lactamase class A catalytic" evidence="2">
    <location>
        <begin position="3"/>
        <end position="69"/>
    </location>
</feature>
<dbReference type="InterPro" id="IPR000871">
    <property type="entry name" value="Beta-lactam_class-A"/>
</dbReference>
<gene>
    <name evidence="3" type="ORF">EEB11_02875</name>
</gene>
<dbReference type="Gene3D" id="3.40.710.10">
    <property type="entry name" value="DD-peptidase/beta-lactamase superfamily"/>
    <property type="match status" value="1"/>
</dbReference>
<sequence>MTAGQRDWADVVRLDSHNTSLPSGLMQDWPVGSSVTLHTATLLMIAESDNTATDLLIDLLGRDRIAARLGLATQDLLTTREFLRSRRVRRQCQTGWPLRMSARRSRQRPR</sequence>
<dbReference type="PANTHER" id="PTHR35333:SF5">
    <property type="entry name" value="CONSERVED LIPOPROTEIN LPQF-RELATED"/>
    <property type="match status" value="1"/>
</dbReference>
<evidence type="ECO:0000313" key="3">
    <source>
        <dbReference type="EMBL" id="TGD44549.1"/>
    </source>
</evidence>
<evidence type="ECO:0000313" key="4">
    <source>
        <dbReference type="Proteomes" id="UP000297741"/>
    </source>
</evidence>
<dbReference type="RefSeq" id="WP_135428921.1">
    <property type="nucleotide sequence ID" value="NZ_RPEM01000002.1"/>
</dbReference>
<keyword evidence="4" id="KW-1185">Reference proteome</keyword>
<comment type="catalytic activity">
    <reaction evidence="1">
        <text>a beta-lactam + H2O = a substituted beta-amino acid</text>
        <dbReference type="Rhea" id="RHEA:20401"/>
        <dbReference type="ChEBI" id="CHEBI:15377"/>
        <dbReference type="ChEBI" id="CHEBI:35627"/>
        <dbReference type="ChEBI" id="CHEBI:140347"/>
        <dbReference type="EC" id="3.5.2.6"/>
    </reaction>
</comment>